<dbReference type="EMBL" id="QGDC01000003">
    <property type="protein sequence ID" value="RCH55598.1"/>
    <property type="molecule type" value="Genomic_DNA"/>
</dbReference>
<gene>
    <name evidence="1" type="ORF">DJ568_06815</name>
</gene>
<name>A0A367GRB0_9SPHI</name>
<proteinExistence type="predicted"/>
<protein>
    <recommendedName>
        <fullName evidence="3">Universal stress protein</fullName>
    </recommendedName>
</protein>
<sequence>MQTILIPTNFSLLSFDCVPALCNQFKGQDFKLIFMHMFKLSDSITELLMLSKRSRDHEYISDDFYQRCRDMQARHSQIKKIQIEFVYGSTLSLFKNFIEANEVTHVLDQANCVAGKINKLSMDTEVLIKRSGLPVLSVGIPYATQTKTAYVEADQEELLTEISV</sequence>
<evidence type="ECO:0000313" key="1">
    <source>
        <dbReference type="EMBL" id="RCH55598.1"/>
    </source>
</evidence>
<accession>A0A367GRB0</accession>
<organism evidence="1 2">
    <name type="scientific">Mucilaginibacter hurinus</name>
    <dbReference type="NCBI Taxonomy" id="2201324"/>
    <lineage>
        <taxon>Bacteria</taxon>
        <taxon>Pseudomonadati</taxon>
        <taxon>Bacteroidota</taxon>
        <taxon>Sphingobacteriia</taxon>
        <taxon>Sphingobacteriales</taxon>
        <taxon>Sphingobacteriaceae</taxon>
        <taxon>Mucilaginibacter</taxon>
    </lineage>
</organism>
<dbReference type="RefSeq" id="WP_114004513.1">
    <property type="nucleotide sequence ID" value="NZ_QGDC01000003.1"/>
</dbReference>
<dbReference type="Proteomes" id="UP000253209">
    <property type="component" value="Unassembled WGS sequence"/>
</dbReference>
<keyword evidence="2" id="KW-1185">Reference proteome</keyword>
<reference evidence="1 2" key="1">
    <citation type="submission" date="2018-05" db="EMBL/GenBank/DDBJ databases">
        <title>Mucilaginibacter hurinus sp. nov., isolated from briquette warehouse soil.</title>
        <authorList>
            <person name="Choi L."/>
        </authorList>
    </citation>
    <scope>NUCLEOTIDE SEQUENCE [LARGE SCALE GENOMIC DNA]</scope>
    <source>
        <strain evidence="1 2">ZR32</strain>
    </source>
</reference>
<dbReference type="OrthoDB" id="893860at2"/>
<comment type="caution">
    <text evidence="1">The sequence shown here is derived from an EMBL/GenBank/DDBJ whole genome shotgun (WGS) entry which is preliminary data.</text>
</comment>
<dbReference type="AlphaFoldDB" id="A0A367GRB0"/>
<evidence type="ECO:0000313" key="2">
    <source>
        <dbReference type="Proteomes" id="UP000253209"/>
    </source>
</evidence>
<evidence type="ECO:0008006" key="3">
    <source>
        <dbReference type="Google" id="ProtNLM"/>
    </source>
</evidence>